<dbReference type="PANTHER" id="PTHR47178">
    <property type="entry name" value="MONOOXYGENASE, FAD-BINDING"/>
    <property type="match status" value="1"/>
</dbReference>
<organism evidence="7 8">
    <name type="scientific">Chaetomium globosum (strain ATCC 6205 / CBS 148.51 / DSM 1962 / NBRC 6347 / NRRL 1970)</name>
    <name type="common">Soil fungus</name>
    <dbReference type="NCBI Taxonomy" id="306901"/>
    <lineage>
        <taxon>Eukaryota</taxon>
        <taxon>Fungi</taxon>
        <taxon>Dikarya</taxon>
        <taxon>Ascomycota</taxon>
        <taxon>Pezizomycotina</taxon>
        <taxon>Sordariomycetes</taxon>
        <taxon>Sordariomycetidae</taxon>
        <taxon>Sordariales</taxon>
        <taxon>Chaetomiaceae</taxon>
        <taxon>Chaetomium</taxon>
    </lineage>
</organism>
<name>Q2H7H2_CHAGB</name>
<dbReference type="GeneID" id="4389996"/>
<dbReference type="Pfam" id="PF13450">
    <property type="entry name" value="NAD_binding_8"/>
    <property type="match status" value="1"/>
</dbReference>
<sequence length="420" mass="46154">MGAPNQKPILIIGAGLSGLLLAQYLRKTGSVVPVLLFERDADLTTRGLGWGLTLHWSLPALRALLPEDLFNRLPEAYVDRAAVEEGRPSTFPFFDLSTGELKAKTPNASVSQRIRWGKAVNNVETAQDGTVTATFDDGTSYEGSLAVACDGGSSRIRALLFPEQQKYHIPVRLLGVKIDCTPEEIEPLRKLDPFFLQGAASQNDSFVYISVLDAPNNTPEGNGGKYTCQMVFSWPIREGFFNEAAPIACPETPEGRIALIKRFAETWAEPFRSLALSIPAGTEVKSLELYDWPPPKDLRTTGHVALAGDALHPMAMYRGEGANHAIQDVLDLAELVIPQFQSIDVNNNPTTTTTTSSTGTDTLRTALDRYEAKVVGRTRPAVLASRQACLDAHRWSRITETSPLLTRRRMDLEFDETDLE</sequence>
<evidence type="ECO:0000256" key="5">
    <source>
        <dbReference type="ARBA" id="ARBA00023033"/>
    </source>
</evidence>
<dbReference type="GO" id="GO:0004497">
    <property type="term" value="F:monooxygenase activity"/>
    <property type="evidence" value="ECO:0007669"/>
    <property type="project" value="UniProtKB-KW"/>
</dbReference>
<dbReference type="PANTHER" id="PTHR47178:SF1">
    <property type="entry name" value="FAD-BINDING DOMAIN-CONTAINING PROTEIN-RELATED"/>
    <property type="match status" value="1"/>
</dbReference>
<dbReference type="GO" id="GO:0071949">
    <property type="term" value="F:FAD binding"/>
    <property type="evidence" value="ECO:0007669"/>
    <property type="project" value="InterPro"/>
</dbReference>
<evidence type="ECO:0000259" key="6">
    <source>
        <dbReference type="Pfam" id="PF01494"/>
    </source>
</evidence>
<dbReference type="InParanoid" id="Q2H7H2"/>
<dbReference type="Gene3D" id="3.50.50.60">
    <property type="entry name" value="FAD/NAD(P)-binding domain"/>
    <property type="match status" value="1"/>
</dbReference>
<proteinExistence type="predicted"/>
<dbReference type="InterPro" id="IPR036188">
    <property type="entry name" value="FAD/NAD-bd_sf"/>
</dbReference>
<dbReference type="eggNOG" id="KOG2614">
    <property type="taxonomic scope" value="Eukaryota"/>
</dbReference>
<reference evidence="8" key="1">
    <citation type="journal article" date="2015" name="Genome Announc.">
        <title>Draft genome sequence of the cellulolytic fungus Chaetomium globosum.</title>
        <authorList>
            <person name="Cuomo C.A."/>
            <person name="Untereiner W.A."/>
            <person name="Ma L.-J."/>
            <person name="Grabherr M."/>
            <person name="Birren B.W."/>
        </authorList>
    </citation>
    <scope>NUCLEOTIDE SEQUENCE [LARGE SCALE GENOMIC DNA]</scope>
    <source>
        <strain evidence="8">ATCC 6205 / CBS 148.51 / DSM 1962 / NBRC 6347 / NRRL 1970</strain>
    </source>
</reference>
<keyword evidence="2" id="KW-0285">Flavoprotein</keyword>
<dbReference type="EMBL" id="CH408031">
    <property type="protein sequence ID" value="EAQ88774.1"/>
    <property type="molecule type" value="Genomic_DNA"/>
</dbReference>
<evidence type="ECO:0000313" key="7">
    <source>
        <dbReference type="EMBL" id="EAQ88774.1"/>
    </source>
</evidence>
<evidence type="ECO:0000256" key="1">
    <source>
        <dbReference type="ARBA" id="ARBA00001974"/>
    </source>
</evidence>
<evidence type="ECO:0000256" key="4">
    <source>
        <dbReference type="ARBA" id="ARBA00023002"/>
    </source>
</evidence>
<dbReference type="OrthoDB" id="47494at2759"/>
<keyword evidence="3" id="KW-0274">FAD</keyword>
<evidence type="ECO:0000313" key="8">
    <source>
        <dbReference type="Proteomes" id="UP000001056"/>
    </source>
</evidence>
<dbReference type="VEuPathDB" id="FungiDB:CHGG_05393"/>
<keyword evidence="4" id="KW-0560">Oxidoreductase</keyword>
<dbReference type="STRING" id="306901.Q2H7H2"/>
<dbReference type="RefSeq" id="XP_001221488.1">
    <property type="nucleotide sequence ID" value="XM_001221487.1"/>
</dbReference>
<dbReference type="HOGENOM" id="CLU_009665_3_2_1"/>
<dbReference type="Proteomes" id="UP000001056">
    <property type="component" value="Unassembled WGS sequence"/>
</dbReference>
<evidence type="ECO:0000256" key="3">
    <source>
        <dbReference type="ARBA" id="ARBA00022827"/>
    </source>
</evidence>
<dbReference type="InterPro" id="IPR002938">
    <property type="entry name" value="FAD-bd"/>
</dbReference>
<keyword evidence="5" id="KW-0503">Monooxygenase</keyword>
<dbReference type="SUPFAM" id="SSF51905">
    <property type="entry name" value="FAD/NAD(P)-binding domain"/>
    <property type="match status" value="1"/>
</dbReference>
<comment type="cofactor">
    <cofactor evidence="1">
        <name>FAD</name>
        <dbReference type="ChEBI" id="CHEBI:57692"/>
    </cofactor>
</comment>
<keyword evidence="8" id="KW-1185">Reference proteome</keyword>
<evidence type="ECO:0000256" key="2">
    <source>
        <dbReference type="ARBA" id="ARBA00022630"/>
    </source>
</evidence>
<dbReference type="OMA" id="WGLTLNW"/>
<dbReference type="AlphaFoldDB" id="Q2H7H2"/>
<feature type="domain" description="FAD-binding" evidence="6">
    <location>
        <begin position="113"/>
        <end position="334"/>
    </location>
</feature>
<accession>Q2H7H2</accession>
<protein>
    <recommendedName>
        <fullName evidence="6">FAD-binding domain-containing protein</fullName>
    </recommendedName>
</protein>
<dbReference type="Pfam" id="PF01494">
    <property type="entry name" value="FAD_binding_3"/>
    <property type="match status" value="1"/>
</dbReference>
<gene>
    <name evidence="7" type="ORF">CHGG_05393</name>
</gene>
<dbReference type="PRINTS" id="PR00420">
    <property type="entry name" value="RNGMNOXGNASE"/>
</dbReference>